<dbReference type="AlphaFoldDB" id="A0A3R8J5F6"/>
<dbReference type="CDD" id="cd00075">
    <property type="entry name" value="HATPase"/>
    <property type="match status" value="1"/>
</dbReference>
<dbReference type="Pfam" id="PF00512">
    <property type="entry name" value="HisKA"/>
    <property type="match status" value="1"/>
</dbReference>
<dbReference type="SMART" id="SM00304">
    <property type="entry name" value="HAMP"/>
    <property type="match status" value="1"/>
</dbReference>
<dbReference type="RefSeq" id="WP_048001087.1">
    <property type="nucleotide sequence ID" value="NZ_QWZQ01000046.1"/>
</dbReference>
<evidence type="ECO:0000313" key="15">
    <source>
        <dbReference type="Proteomes" id="UP000283633"/>
    </source>
</evidence>
<dbReference type="InterPro" id="IPR005467">
    <property type="entry name" value="His_kinase_dom"/>
</dbReference>
<feature type="domain" description="Histidine kinase" evidence="12">
    <location>
        <begin position="241"/>
        <end position="452"/>
    </location>
</feature>
<dbReference type="PANTHER" id="PTHR45436">
    <property type="entry name" value="SENSOR HISTIDINE KINASE YKOH"/>
    <property type="match status" value="1"/>
</dbReference>
<keyword evidence="4" id="KW-0597">Phosphoprotein</keyword>
<keyword evidence="8 11" id="KW-1133">Transmembrane helix</keyword>
<dbReference type="InterPro" id="IPR003661">
    <property type="entry name" value="HisK_dim/P_dom"/>
</dbReference>
<comment type="caution">
    <text evidence="14">The sequence shown here is derived from an EMBL/GenBank/DDBJ whole genome shotgun (WGS) entry which is preliminary data.</text>
</comment>
<dbReference type="SMART" id="SM00387">
    <property type="entry name" value="HATPase_c"/>
    <property type="match status" value="1"/>
</dbReference>
<feature type="domain" description="HAMP" evidence="13">
    <location>
        <begin position="178"/>
        <end position="233"/>
    </location>
</feature>
<evidence type="ECO:0000259" key="13">
    <source>
        <dbReference type="PROSITE" id="PS50885"/>
    </source>
</evidence>
<evidence type="ECO:0000313" key="14">
    <source>
        <dbReference type="EMBL" id="RRK09615.1"/>
    </source>
</evidence>
<dbReference type="GO" id="GO:0005886">
    <property type="term" value="C:plasma membrane"/>
    <property type="evidence" value="ECO:0007669"/>
    <property type="project" value="TreeGrafter"/>
</dbReference>
<evidence type="ECO:0000259" key="12">
    <source>
        <dbReference type="PROSITE" id="PS50109"/>
    </source>
</evidence>
<evidence type="ECO:0000256" key="5">
    <source>
        <dbReference type="ARBA" id="ARBA00022679"/>
    </source>
</evidence>
<keyword evidence="7 14" id="KW-0418">Kinase</keyword>
<dbReference type="EC" id="2.7.13.3" evidence="3"/>
<evidence type="ECO:0000256" key="11">
    <source>
        <dbReference type="SAM" id="Phobius"/>
    </source>
</evidence>
<dbReference type="InterPro" id="IPR003660">
    <property type="entry name" value="HAMP_dom"/>
</dbReference>
<dbReference type="PANTHER" id="PTHR45436:SF5">
    <property type="entry name" value="SENSOR HISTIDINE KINASE TRCS"/>
    <property type="match status" value="1"/>
</dbReference>
<accession>A0A3R8J5F6</accession>
<gene>
    <name evidence="14" type="ORF">D1831_11705</name>
</gene>
<evidence type="ECO:0000256" key="10">
    <source>
        <dbReference type="ARBA" id="ARBA00023136"/>
    </source>
</evidence>
<sequence length="452" mass="49984">MKKDKQSSAAIMLRSLMRFIIIVTLLLGAAIIIAVGHQLLEEVQTTTSHITASLKQTDIDGDDDWESWRKNSTLDTSATYVYVHNKRADAKVSQYFSPHAEKVLKVTPTKVPFLTNVYYRPGIGLLYHRMVHARGIYYTLWQNMNPQLAVLLRVIEVTAILLAVTLLATPLYIRQLTKRLTDPLTTLSHTTQMIAGAKEPGAMRLPVPAQPTEVTELAGNFNELLSMLNERQEQQKLFVMNAAHELRTPIATIRSHAQLIERHGKDHPEIITKSVGYITEESRQMQHLIDELLQLSRADRLALDLTPLDLSATVTTIMQKIAGTFEQTVTTEIQPDIHITGNESAIEQILVNLVTNAAKYSPAASQITVTLTQQANEAAALAVKDQGSGISAEDKSHIFERFYRSADVRGTVAGTGLGLAIATQLAQLSNSELTVADDQPQGTIFTLIFSTK</sequence>
<organism evidence="14 15">
    <name type="scientific">Lactiplantibacillus garii</name>
    <dbReference type="NCBI Taxonomy" id="2306423"/>
    <lineage>
        <taxon>Bacteria</taxon>
        <taxon>Bacillati</taxon>
        <taxon>Bacillota</taxon>
        <taxon>Bacilli</taxon>
        <taxon>Lactobacillales</taxon>
        <taxon>Lactobacillaceae</taxon>
        <taxon>Lactiplantibacillus</taxon>
    </lineage>
</organism>
<dbReference type="InterPro" id="IPR050428">
    <property type="entry name" value="TCS_sensor_his_kinase"/>
</dbReference>
<dbReference type="InterPro" id="IPR036890">
    <property type="entry name" value="HATPase_C_sf"/>
</dbReference>
<keyword evidence="10 11" id="KW-0472">Membrane</keyword>
<name>A0A3R8J5F6_9LACO</name>
<keyword evidence="9" id="KW-0902">Two-component regulatory system</keyword>
<dbReference type="Gene3D" id="6.10.340.10">
    <property type="match status" value="1"/>
</dbReference>
<evidence type="ECO:0000256" key="1">
    <source>
        <dbReference type="ARBA" id="ARBA00000085"/>
    </source>
</evidence>
<feature type="transmembrane region" description="Helical" evidence="11">
    <location>
        <begin position="20"/>
        <end position="40"/>
    </location>
</feature>
<dbReference type="CDD" id="cd00082">
    <property type="entry name" value="HisKA"/>
    <property type="match status" value="1"/>
</dbReference>
<evidence type="ECO:0000256" key="2">
    <source>
        <dbReference type="ARBA" id="ARBA00004370"/>
    </source>
</evidence>
<evidence type="ECO:0000256" key="3">
    <source>
        <dbReference type="ARBA" id="ARBA00012438"/>
    </source>
</evidence>
<evidence type="ECO:0000256" key="6">
    <source>
        <dbReference type="ARBA" id="ARBA00022692"/>
    </source>
</evidence>
<evidence type="ECO:0000256" key="7">
    <source>
        <dbReference type="ARBA" id="ARBA00022777"/>
    </source>
</evidence>
<keyword evidence="15" id="KW-1185">Reference proteome</keyword>
<reference evidence="14 15" key="1">
    <citation type="submission" date="2018-08" db="EMBL/GenBank/DDBJ databases">
        <title>Genome Lactobacillus garii FI11369.</title>
        <authorList>
            <person name="Diaz M."/>
            <person name="Narbad A."/>
        </authorList>
    </citation>
    <scope>NUCLEOTIDE SEQUENCE [LARGE SCALE GENOMIC DNA]</scope>
    <source>
        <strain evidence="14 15">FI11369</strain>
    </source>
</reference>
<evidence type="ECO:0000256" key="9">
    <source>
        <dbReference type="ARBA" id="ARBA00023012"/>
    </source>
</evidence>
<evidence type="ECO:0000256" key="4">
    <source>
        <dbReference type="ARBA" id="ARBA00022553"/>
    </source>
</evidence>
<dbReference type="OrthoDB" id="9786919at2"/>
<dbReference type="InterPro" id="IPR036097">
    <property type="entry name" value="HisK_dim/P_sf"/>
</dbReference>
<feature type="transmembrane region" description="Helical" evidence="11">
    <location>
        <begin position="150"/>
        <end position="173"/>
    </location>
</feature>
<dbReference type="EMBL" id="QWZQ01000046">
    <property type="protein sequence ID" value="RRK09615.1"/>
    <property type="molecule type" value="Genomic_DNA"/>
</dbReference>
<dbReference type="GO" id="GO:0000155">
    <property type="term" value="F:phosphorelay sensor kinase activity"/>
    <property type="evidence" value="ECO:0007669"/>
    <property type="project" value="InterPro"/>
</dbReference>
<dbReference type="Pfam" id="PF02518">
    <property type="entry name" value="HATPase_c"/>
    <property type="match status" value="1"/>
</dbReference>
<dbReference type="SMART" id="SM00388">
    <property type="entry name" value="HisKA"/>
    <property type="match status" value="1"/>
</dbReference>
<dbReference type="PROSITE" id="PS50885">
    <property type="entry name" value="HAMP"/>
    <property type="match status" value="1"/>
</dbReference>
<dbReference type="FunFam" id="1.10.287.130:FF:000001">
    <property type="entry name" value="Two-component sensor histidine kinase"/>
    <property type="match status" value="1"/>
</dbReference>
<proteinExistence type="predicted"/>
<evidence type="ECO:0000256" key="8">
    <source>
        <dbReference type="ARBA" id="ARBA00022989"/>
    </source>
</evidence>
<dbReference type="SUPFAM" id="SSF55874">
    <property type="entry name" value="ATPase domain of HSP90 chaperone/DNA topoisomerase II/histidine kinase"/>
    <property type="match status" value="1"/>
</dbReference>
<dbReference type="Proteomes" id="UP000283633">
    <property type="component" value="Unassembled WGS sequence"/>
</dbReference>
<dbReference type="PROSITE" id="PS50109">
    <property type="entry name" value="HIS_KIN"/>
    <property type="match status" value="1"/>
</dbReference>
<dbReference type="PRINTS" id="PR00344">
    <property type="entry name" value="BCTRLSENSOR"/>
</dbReference>
<comment type="subcellular location">
    <subcellularLocation>
        <location evidence="2">Membrane</location>
    </subcellularLocation>
</comment>
<dbReference type="InterPro" id="IPR004358">
    <property type="entry name" value="Sig_transdc_His_kin-like_C"/>
</dbReference>
<dbReference type="SUPFAM" id="SSF47384">
    <property type="entry name" value="Homodimeric domain of signal transducing histidine kinase"/>
    <property type="match status" value="1"/>
</dbReference>
<comment type="catalytic activity">
    <reaction evidence="1">
        <text>ATP + protein L-histidine = ADP + protein N-phospho-L-histidine.</text>
        <dbReference type="EC" id="2.7.13.3"/>
    </reaction>
</comment>
<dbReference type="Gene3D" id="1.10.287.130">
    <property type="match status" value="1"/>
</dbReference>
<dbReference type="Gene3D" id="3.30.565.10">
    <property type="entry name" value="Histidine kinase-like ATPase, C-terminal domain"/>
    <property type="match status" value="1"/>
</dbReference>
<keyword evidence="6 11" id="KW-0812">Transmembrane</keyword>
<protein>
    <recommendedName>
        <fullName evidence="3">histidine kinase</fullName>
        <ecNumber evidence="3">2.7.13.3</ecNumber>
    </recommendedName>
</protein>
<keyword evidence="5" id="KW-0808">Transferase</keyword>
<dbReference type="InterPro" id="IPR003594">
    <property type="entry name" value="HATPase_dom"/>
</dbReference>